<evidence type="ECO:0000256" key="1">
    <source>
        <dbReference type="ARBA" id="ARBA00004965"/>
    </source>
</evidence>
<feature type="binding site" evidence="14">
    <location>
        <position position="148"/>
    </location>
    <ligand>
        <name>Mg(2+)</name>
        <dbReference type="ChEBI" id="CHEBI:18420"/>
    </ligand>
</feature>
<name>A0A811K988_9BILA</name>
<dbReference type="Gene3D" id="3.40.50.1760">
    <property type="entry name" value="Glutathione synthase, substrate-binding domain superfamily, eukaryotic"/>
    <property type="match status" value="1"/>
</dbReference>
<dbReference type="EMBL" id="CAJFCW020000002">
    <property type="protein sequence ID" value="CAG9095567.1"/>
    <property type="molecule type" value="Genomic_DNA"/>
</dbReference>
<dbReference type="EMBL" id="CAJFDH010000002">
    <property type="protein sequence ID" value="CAD5212321.1"/>
    <property type="molecule type" value="Genomic_DNA"/>
</dbReference>
<evidence type="ECO:0000256" key="13">
    <source>
        <dbReference type="PIRSR" id="PIRSR001558-1"/>
    </source>
</evidence>
<dbReference type="InterPro" id="IPR005615">
    <property type="entry name" value="Glutathione_synthase"/>
</dbReference>
<feature type="binding site" evidence="14">
    <location>
        <position position="377"/>
    </location>
    <ligand>
        <name>Mg(2+)</name>
        <dbReference type="ChEBI" id="CHEBI:18420"/>
    </ligand>
</feature>
<dbReference type="GO" id="GO:0000287">
    <property type="term" value="F:magnesium ion binding"/>
    <property type="evidence" value="ECO:0007669"/>
    <property type="project" value="UniProtKB-UniRule"/>
</dbReference>
<feature type="binding site" evidence="13">
    <location>
        <position position="384"/>
    </location>
    <ligand>
        <name>ATP</name>
        <dbReference type="ChEBI" id="CHEBI:30616"/>
    </ligand>
</feature>
<dbReference type="SUPFAM" id="SSF56059">
    <property type="entry name" value="Glutathione synthetase ATP-binding domain-like"/>
    <property type="match status" value="1"/>
</dbReference>
<evidence type="ECO:0000259" key="15">
    <source>
        <dbReference type="Pfam" id="PF03199"/>
    </source>
</evidence>
<dbReference type="NCBIfam" id="TIGR01986">
    <property type="entry name" value="glut_syn_euk"/>
    <property type="match status" value="1"/>
</dbReference>
<dbReference type="Gene3D" id="3.30.1490.80">
    <property type="match status" value="1"/>
</dbReference>
<dbReference type="Gene3D" id="1.10.1080.10">
    <property type="entry name" value="Glutathione Synthetase, Chain A, domain 3"/>
    <property type="match status" value="1"/>
</dbReference>
<dbReference type="EC" id="6.3.2.3" evidence="3 12"/>
<dbReference type="Proteomes" id="UP000614601">
    <property type="component" value="Unassembled WGS sequence"/>
</dbReference>
<evidence type="ECO:0000256" key="6">
    <source>
        <dbReference type="ARBA" id="ARBA00022684"/>
    </source>
</evidence>
<feature type="domain" description="Glutathione synthase substrate-binding" evidence="15">
    <location>
        <begin position="209"/>
        <end position="309"/>
    </location>
</feature>
<gene>
    <name evidence="16" type="ORF">BOKJ2_LOCUS4144</name>
</gene>
<dbReference type="PANTHER" id="PTHR11130:SF0">
    <property type="entry name" value="GLUTATHIONE SYNTHETASE"/>
    <property type="match status" value="1"/>
</dbReference>
<feature type="binding site" evidence="13">
    <location>
        <position position="127"/>
    </location>
    <ligand>
        <name>substrate</name>
    </ligand>
</feature>
<feature type="binding site" evidence="13">
    <location>
        <begin position="406"/>
        <end position="409"/>
    </location>
    <ligand>
        <name>ATP</name>
        <dbReference type="ChEBI" id="CHEBI:30616"/>
    </ligand>
</feature>
<dbReference type="InterPro" id="IPR037013">
    <property type="entry name" value="GSH-S_sub-bd_sf"/>
</dbReference>
<dbReference type="AlphaFoldDB" id="A0A811K988"/>
<feature type="binding site" evidence="13">
    <location>
        <position position="312"/>
    </location>
    <ligand>
        <name>ATP</name>
        <dbReference type="ChEBI" id="CHEBI:30616"/>
    </ligand>
</feature>
<feature type="binding site" evidence="13">
    <location>
        <position position="470"/>
    </location>
    <ligand>
        <name>substrate</name>
    </ligand>
</feature>
<keyword evidence="8 12" id="KW-0547">Nucleotide-binding</keyword>
<keyword evidence="9 12" id="KW-0067">ATP-binding</keyword>
<dbReference type="Gene3D" id="3.30.470.20">
    <property type="entry name" value="ATP-grasp fold, B domain"/>
    <property type="match status" value="1"/>
</dbReference>
<keyword evidence="7 12" id="KW-0479">Metal-binding</keyword>
<dbReference type="GO" id="GO:0005524">
    <property type="term" value="F:ATP binding"/>
    <property type="evidence" value="ECO:0007669"/>
    <property type="project" value="UniProtKB-UniRule"/>
</dbReference>
<feature type="binding site" evidence="13">
    <location>
        <position position="433"/>
    </location>
    <ligand>
        <name>ATP</name>
        <dbReference type="ChEBI" id="CHEBI:30616"/>
    </ligand>
</feature>
<keyword evidence="6 12" id="KW-0317">Glutathione biosynthesis</keyword>
<evidence type="ECO:0000256" key="4">
    <source>
        <dbReference type="ARBA" id="ARBA00020821"/>
    </source>
</evidence>
<dbReference type="FunFam" id="3.30.1490.50:FF:000002">
    <property type="entry name" value="Glutathione synthetase"/>
    <property type="match status" value="1"/>
</dbReference>
<feature type="binding site" evidence="13">
    <location>
        <position position="146"/>
    </location>
    <ligand>
        <name>ATP</name>
        <dbReference type="ChEBI" id="CHEBI:30616"/>
    </ligand>
</feature>
<dbReference type="Proteomes" id="UP000783686">
    <property type="component" value="Unassembled WGS sequence"/>
</dbReference>
<evidence type="ECO:0000256" key="12">
    <source>
        <dbReference type="PIRNR" id="PIRNR001558"/>
    </source>
</evidence>
<comment type="similarity">
    <text evidence="2 12">Belongs to the eukaryotic GSH synthase family.</text>
</comment>
<dbReference type="GO" id="GO:0043295">
    <property type="term" value="F:glutathione binding"/>
    <property type="evidence" value="ECO:0007669"/>
    <property type="project" value="UniProtKB-UniRule"/>
</dbReference>
<dbReference type="PANTHER" id="PTHR11130">
    <property type="entry name" value="GLUTATHIONE SYNTHETASE"/>
    <property type="match status" value="1"/>
</dbReference>
<dbReference type="InterPro" id="IPR014042">
    <property type="entry name" value="Glutathione_synthase_a-hlx"/>
</dbReference>
<feature type="binding site" evidence="13">
    <location>
        <begin position="373"/>
        <end position="382"/>
    </location>
    <ligand>
        <name>ATP</name>
        <dbReference type="ChEBI" id="CHEBI:30616"/>
    </ligand>
</feature>
<dbReference type="InterPro" id="IPR004887">
    <property type="entry name" value="GSH_synth_subst-bd"/>
</dbReference>
<evidence type="ECO:0000313" key="17">
    <source>
        <dbReference type="Proteomes" id="UP000614601"/>
    </source>
</evidence>
<dbReference type="InterPro" id="IPR014049">
    <property type="entry name" value="Glutathione_synthase_N_euk"/>
</dbReference>
<evidence type="ECO:0000256" key="10">
    <source>
        <dbReference type="ARBA" id="ARBA00022842"/>
    </source>
</evidence>
<comment type="caution">
    <text evidence="16">The sequence shown here is derived from an EMBL/GenBank/DDBJ whole genome shotgun (WGS) entry which is preliminary data.</text>
</comment>
<feature type="binding site" evidence="13">
    <location>
        <position position="472"/>
    </location>
    <ligand>
        <name>ATP</name>
        <dbReference type="ChEBI" id="CHEBI:30616"/>
    </ligand>
</feature>
<sequence>MEKAVNFVPELVDPKKLDWLVEDVFDFAHCNGLVIRTREHKSRSDICQAAPLALLPSPFPRNLFEKSIEVQKWMNLLYFRLSFDQKFLVEAHEKVIETDEFTRNMVNCFLETIKSGLVQKKVVLTQRADYMCHYIEGQKPELKQIEVNNIAVSMGGLSQRASLWHRRALVKLGMTPEEAESRVPDNYPIKTLATGLATGWSSYGNQSSAVLVVIEEVNQNQLDMRFVEYEIEKTIGSPVKFIRATLTQCHQNLTTKDDKLYYEDNEIGLVYFRAGYSPTNYPTDKEWSARLTIEKSLAIKCPWIGLQLANTKKVQQVLDKAGVVEHYLPDQPQEVIDLVRSTFAGLWGLEIDDKKTQDVIKDAMEHPERYVLKPQLEGGGGNFYGDEIREKLGTFDAKQRSAHILMQRIQPLVVKNYHLRAFENVKLANTVSELGVYGCLIGETSFNPTDGYNIDQLKVESNTTGGQILRSKAEDINEGGVAVGAAVIDTPYLF</sequence>
<dbReference type="SUPFAM" id="SSF52440">
    <property type="entry name" value="PreATP-grasp domain"/>
    <property type="match status" value="1"/>
</dbReference>
<proteinExistence type="inferred from homology"/>
<keyword evidence="5 12" id="KW-0436">Ligase</keyword>
<dbReference type="InterPro" id="IPR014709">
    <property type="entry name" value="Glutathione_synthase_C_euk"/>
</dbReference>
<evidence type="ECO:0000256" key="2">
    <source>
        <dbReference type="ARBA" id="ARBA00010385"/>
    </source>
</evidence>
<dbReference type="UniPathway" id="UPA00142">
    <property type="reaction ID" value="UER00210"/>
</dbReference>
<keyword evidence="17" id="KW-1185">Reference proteome</keyword>
<evidence type="ECO:0000256" key="9">
    <source>
        <dbReference type="ARBA" id="ARBA00022840"/>
    </source>
</evidence>
<evidence type="ECO:0000313" key="16">
    <source>
        <dbReference type="EMBL" id="CAD5212321.1"/>
    </source>
</evidence>
<dbReference type="PIRSF" id="PIRSF001558">
    <property type="entry name" value="GSHase"/>
    <property type="match status" value="1"/>
</dbReference>
<evidence type="ECO:0000256" key="8">
    <source>
        <dbReference type="ARBA" id="ARBA00022741"/>
    </source>
</evidence>
<evidence type="ECO:0000256" key="3">
    <source>
        <dbReference type="ARBA" id="ARBA00012214"/>
    </source>
</evidence>
<dbReference type="Pfam" id="PF03199">
    <property type="entry name" value="GSH_synthase"/>
    <property type="match status" value="1"/>
</dbReference>
<protein>
    <recommendedName>
        <fullName evidence="4 12">Glutathione synthetase</fullName>
        <shortName evidence="12">GSH-S</shortName>
        <ecNumber evidence="3 12">6.3.2.3</ecNumber>
    </recommendedName>
</protein>
<evidence type="ECO:0000256" key="11">
    <source>
        <dbReference type="ARBA" id="ARBA00048871"/>
    </source>
</evidence>
<comment type="catalytic activity">
    <reaction evidence="11">
        <text>gamma-L-glutamyl-L-cysteine + glycine + ATP = glutathione + ADP + phosphate + H(+)</text>
        <dbReference type="Rhea" id="RHEA:13557"/>
        <dbReference type="ChEBI" id="CHEBI:15378"/>
        <dbReference type="ChEBI" id="CHEBI:30616"/>
        <dbReference type="ChEBI" id="CHEBI:43474"/>
        <dbReference type="ChEBI" id="CHEBI:57305"/>
        <dbReference type="ChEBI" id="CHEBI:57925"/>
        <dbReference type="ChEBI" id="CHEBI:58173"/>
        <dbReference type="ChEBI" id="CHEBI:456216"/>
        <dbReference type="EC" id="6.3.2.3"/>
    </reaction>
    <physiologicalReaction direction="left-to-right" evidence="11">
        <dbReference type="Rhea" id="RHEA:13558"/>
    </physiologicalReaction>
</comment>
<organism evidence="16 17">
    <name type="scientific">Bursaphelenchus okinawaensis</name>
    <dbReference type="NCBI Taxonomy" id="465554"/>
    <lineage>
        <taxon>Eukaryota</taxon>
        <taxon>Metazoa</taxon>
        <taxon>Ecdysozoa</taxon>
        <taxon>Nematoda</taxon>
        <taxon>Chromadorea</taxon>
        <taxon>Rhabditida</taxon>
        <taxon>Tylenchina</taxon>
        <taxon>Tylenchomorpha</taxon>
        <taxon>Aphelenchoidea</taxon>
        <taxon>Aphelenchoididae</taxon>
        <taxon>Bursaphelenchus</taxon>
    </lineage>
</organism>
<comment type="cofactor">
    <cofactor evidence="12 14">
        <name>Mg(2+)</name>
        <dbReference type="ChEBI" id="CHEBI:18420"/>
    </cofactor>
    <text evidence="12 14">Binds 1 Mg(2+) ion per subunit.</text>
</comment>
<dbReference type="GO" id="GO:0004363">
    <property type="term" value="F:glutathione synthase activity"/>
    <property type="evidence" value="ECO:0007669"/>
    <property type="project" value="UniProtKB-UniRule"/>
</dbReference>
<dbReference type="Pfam" id="PF03917">
    <property type="entry name" value="GSH_synth_ATP"/>
    <property type="match status" value="1"/>
</dbReference>
<evidence type="ECO:0000256" key="14">
    <source>
        <dbReference type="PIRSR" id="PIRSR001558-2"/>
    </source>
</evidence>
<comment type="pathway">
    <text evidence="1 12">Sulfur metabolism; glutathione biosynthesis; glutathione from L-cysteine and L-glutamate: step 2/2.</text>
</comment>
<evidence type="ECO:0000256" key="5">
    <source>
        <dbReference type="ARBA" id="ARBA00022598"/>
    </source>
</evidence>
<feature type="binding site" evidence="14">
    <location>
        <position position="146"/>
    </location>
    <ligand>
        <name>Mg(2+)</name>
        <dbReference type="ChEBI" id="CHEBI:18420"/>
    </ligand>
</feature>
<dbReference type="Gene3D" id="3.30.1490.50">
    <property type="match status" value="1"/>
</dbReference>
<feature type="binding site" evidence="13">
    <location>
        <position position="478"/>
    </location>
    <ligand>
        <name>ATP</name>
        <dbReference type="ChEBI" id="CHEBI:30616"/>
    </ligand>
</feature>
<accession>A0A811K988</accession>
<evidence type="ECO:0000256" key="7">
    <source>
        <dbReference type="ARBA" id="ARBA00022723"/>
    </source>
</evidence>
<dbReference type="InterPro" id="IPR016185">
    <property type="entry name" value="PreATP-grasp_dom_sf"/>
</dbReference>
<dbReference type="OrthoDB" id="2020073at2759"/>
<keyword evidence="10 12" id="KW-0460">Magnesium</keyword>
<dbReference type="GO" id="GO:0005829">
    <property type="term" value="C:cytosol"/>
    <property type="evidence" value="ECO:0007669"/>
    <property type="project" value="TreeGrafter"/>
</dbReference>
<reference evidence="16" key="1">
    <citation type="submission" date="2020-09" db="EMBL/GenBank/DDBJ databases">
        <authorList>
            <person name="Kikuchi T."/>
        </authorList>
    </citation>
    <scope>NUCLEOTIDE SEQUENCE</scope>
    <source>
        <strain evidence="16">SH1</strain>
    </source>
</reference>